<keyword evidence="2" id="KW-1185">Reference proteome</keyword>
<reference evidence="1 2" key="1">
    <citation type="submission" date="2018-10" db="EMBL/GenBank/DDBJ databases">
        <title>Aeromicrobium sp. 9W16Y-2 whole genome shotgun sequence.</title>
        <authorList>
            <person name="Li F."/>
        </authorList>
    </citation>
    <scope>NUCLEOTIDE SEQUENCE [LARGE SCALE GENOMIC DNA]</scope>
    <source>
        <strain evidence="1 2">9W16Y-2</strain>
    </source>
</reference>
<evidence type="ECO:0000313" key="1">
    <source>
        <dbReference type="EMBL" id="RLV57160.1"/>
    </source>
</evidence>
<comment type="caution">
    <text evidence="1">The sequence shown here is derived from an EMBL/GenBank/DDBJ whole genome shotgun (WGS) entry which is preliminary data.</text>
</comment>
<dbReference type="EMBL" id="RDBF01000001">
    <property type="protein sequence ID" value="RLV57160.1"/>
    <property type="molecule type" value="Genomic_DNA"/>
</dbReference>
<dbReference type="AlphaFoldDB" id="A0A3L8PPA1"/>
<gene>
    <name evidence="1" type="ORF">D9V41_00415</name>
</gene>
<dbReference type="Proteomes" id="UP000282515">
    <property type="component" value="Unassembled WGS sequence"/>
</dbReference>
<proteinExistence type="predicted"/>
<protein>
    <recommendedName>
        <fullName evidence="3">DUF559 domain-containing protein</fullName>
    </recommendedName>
</protein>
<name>A0A3L8PPA1_9ACTN</name>
<organism evidence="1 2">
    <name type="scientific">Aeromicrobium phragmitis</name>
    <dbReference type="NCBI Taxonomy" id="2478914"/>
    <lineage>
        <taxon>Bacteria</taxon>
        <taxon>Bacillati</taxon>
        <taxon>Actinomycetota</taxon>
        <taxon>Actinomycetes</taxon>
        <taxon>Propionibacteriales</taxon>
        <taxon>Nocardioidaceae</taxon>
        <taxon>Aeromicrobium</taxon>
    </lineage>
</organism>
<accession>A0A3L8PPA1</accession>
<sequence length="291" mass="32326">MWVWEHHLMSPPDWRRAARLALPADAQLTGFSRLQELGLDEGPVFPLHFVVARDHHVRIDGITLHRTDRMPPLDDVGVTPAAAFIAVCAESTVMTAACIGDWLLHRRHMGLAEVRELAQHERWRAGAVEALWIGRYLDAAARSIAESRWRMRLAFAGLPAPAVNAPILDRSGAQVAIGDLAYLRWRTVAEYEGEQHQRDRAQYLTDITRYGDFRDLGLDYVQLTRETPAVNGVLAVYRALRANGYAGPPPAFGARWRSLGAPLSRVARSGAWSTHQAADHVDGAPQDRAIG</sequence>
<evidence type="ECO:0000313" key="2">
    <source>
        <dbReference type="Proteomes" id="UP000282515"/>
    </source>
</evidence>
<evidence type="ECO:0008006" key="3">
    <source>
        <dbReference type="Google" id="ProtNLM"/>
    </source>
</evidence>